<gene>
    <name evidence="2" type="ORF">COI98_29235</name>
</gene>
<feature type="non-terminal residue" evidence="2">
    <location>
        <position position="75"/>
    </location>
</feature>
<evidence type="ECO:0000256" key="1">
    <source>
        <dbReference type="SAM" id="Phobius"/>
    </source>
</evidence>
<keyword evidence="1" id="KW-1133">Transmembrane helix</keyword>
<organism evidence="2 3">
    <name type="scientific">Bacillus cereus</name>
    <dbReference type="NCBI Taxonomy" id="1396"/>
    <lineage>
        <taxon>Bacteria</taxon>
        <taxon>Bacillati</taxon>
        <taxon>Bacillota</taxon>
        <taxon>Bacilli</taxon>
        <taxon>Bacillales</taxon>
        <taxon>Bacillaceae</taxon>
        <taxon>Bacillus</taxon>
        <taxon>Bacillus cereus group</taxon>
    </lineage>
</organism>
<name>A0A9X6WWW3_BACCE</name>
<accession>A0A9X6WWW3</accession>
<dbReference type="RefSeq" id="WP_218011582.1">
    <property type="nucleotide sequence ID" value="NZ_NUWJ01000335.1"/>
</dbReference>
<keyword evidence="1" id="KW-0812">Transmembrane</keyword>
<reference evidence="2 3" key="1">
    <citation type="submission" date="2017-09" db="EMBL/GenBank/DDBJ databases">
        <title>Large-scale bioinformatics analysis of Bacillus genomes uncovers conserved roles of natural products in bacterial physiology.</title>
        <authorList>
            <consortium name="Agbiome Team Llc"/>
            <person name="Bleich R.M."/>
            <person name="Grubbs K.J."/>
            <person name="Santa Maria K.C."/>
            <person name="Allen S.E."/>
            <person name="Farag S."/>
            <person name="Shank E.A."/>
            <person name="Bowers A."/>
        </authorList>
    </citation>
    <scope>NUCLEOTIDE SEQUENCE [LARGE SCALE GENOMIC DNA]</scope>
    <source>
        <strain evidence="2 3">AFS083741</strain>
    </source>
</reference>
<protein>
    <submittedName>
        <fullName evidence="2">Uncharacterized protein</fullName>
    </submittedName>
</protein>
<dbReference type="EMBL" id="NUWJ01000335">
    <property type="protein sequence ID" value="PFK06902.1"/>
    <property type="molecule type" value="Genomic_DNA"/>
</dbReference>
<keyword evidence="1" id="KW-0472">Membrane</keyword>
<dbReference type="Proteomes" id="UP000224413">
    <property type="component" value="Unassembled WGS sequence"/>
</dbReference>
<evidence type="ECO:0000313" key="2">
    <source>
        <dbReference type="EMBL" id="PFK06902.1"/>
    </source>
</evidence>
<evidence type="ECO:0000313" key="3">
    <source>
        <dbReference type="Proteomes" id="UP000224413"/>
    </source>
</evidence>
<dbReference type="AlphaFoldDB" id="A0A9X6WWW3"/>
<proteinExistence type="predicted"/>
<feature type="transmembrane region" description="Helical" evidence="1">
    <location>
        <begin position="35"/>
        <end position="55"/>
    </location>
</feature>
<sequence>MKFTIENVFFKIPTIILQLPIKYLHAISITNIIKLYLWIVTLCVIITWLIIYIDIKIGSVAKFEKTVLVQKILLL</sequence>
<comment type="caution">
    <text evidence="2">The sequence shown here is derived from an EMBL/GenBank/DDBJ whole genome shotgun (WGS) entry which is preliminary data.</text>
</comment>